<name>A0A850HBW9_9SPHN</name>
<sequence>MSNPISKTRAAELTQKVANAKAEILRTTLVCSCAMALILAGRALPF</sequence>
<dbReference type="RefSeq" id="WP_176273482.1">
    <property type="nucleotide sequence ID" value="NZ_JABWTA010000001.1"/>
</dbReference>
<evidence type="ECO:0000313" key="2">
    <source>
        <dbReference type="Proteomes" id="UP000546031"/>
    </source>
</evidence>
<dbReference type="AlphaFoldDB" id="A0A850HBW9"/>
<reference evidence="1 2" key="1">
    <citation type="submission" date="2020-06" db="EMBL/GenBank/DDBJ databases">
        <title>Altererythrobacter lutimaris sp. nov., a marine bacterium isolated from a tidal flat.</title>
        <authorList>
            <person name="Kim D."/>
            <person name="Yoo Y."/>
            <person name="Kim J.-J."/>
        </authorList>
    </citation>
    <scope>NUCLEOTIDE SEQUENCE [LARGE SCALE GENOMIC DNA]</scope>
    <source>
        <strain evidence="1 2">JGD-16</strain>
    </source>
</reference>
<dbReference type="EMBL" id="JABWTA010000001">
    <property type="protein sequence ID" value="NVE95259.1"/>
    <property type="molecule type" value="Genomic_DNA"/>
</dbReference>
<proteinExistence type="predicted"/>
<dbReference type="Proteomes" id="UP000546031">
    <property type="component" value="Unassembled WGS sequence"/>
</dbReference>
<gene>
    <name evidence="1" type="ORF">HUO12_10145</name>
</gene>
<comment type="caution">
    <text evidence="1">The sequence shown here is derived from an EMBL/GenBank/DDBJ whole genome shotgun (WGS) entry which is preliminary data.</text>
</comment>
<protein>
    <submittedName>
        <fullName evidence="1">Uncharacterized protein</fullName>
    </submittedName>
</protein>
<organism evidence="1 2">
    <name type="scientific">Altererythrobacter lutimaris</name>
    <dbReference type="NCBI Taxonomy" id="2743979"/>
    <lineage>
        <taxon>Bacteria</taxon>
        <taxon>Pseudomonadati</taxon>
        <taxon>Pseudomonadota</taxon>
        <taxon>Alphaproteobacteria</taxon>
        <taxon>Sphingomonadales</taxon>
        <taxon>Erythrobacteraceae</taxon>
        <taxon>Altererythrobacter</taxon>
    </lineage>
</organism>
<accession>A0A850HBW9</accession>
<evidence type="ECO:0000313" key="1">
    <source>
        <dbReference type="EMBL" id="NVE95259.1"/>
    </source>
</evidence>
<keyword evidence="2" id="KW-1185">Reference proteome</keyword>